<evidence type="ECO:0000313" key="6">
    <source>
        <dbReference type="Proteomes" id="UP000004221"/>
    </source>
</evidence>
<organism evidence="5 6">
    <name type="scientific">Nitrolancea hollandica Lb</name>
    <dbReference type="NCBI Taxonomy" id="1129897"/>
    <lineage>
        <taxon>Bacteria</taxon>
        <taxon>Pseudomonadati</taxon>
        <taxon>Thermomicrobiota</taxon>
        <taxon>Thermomicrobia</taxon>
        <taxon>Sphaerobacterales</taxon>
        <taxon>Sphaerobacterineae</taxon>
        <taxon>Sphaerobacteraceae</taxon>
        <taxon>Nitrolancea</taxon>
    </lineage>
</organism>
<dbReference type="PRINTS" id="PR00412">
    <property type="entry name" value="EPOXHYDRLASE"/>
</dbReference>
<dbReference type="Proteomes" id="UP000004221">
    <property type="component" value="Unassembled WGS sequence"/>
</dbReference>
<evidence type="ECO:0000256" key="1">
    <source>
        <dbReference type="ARBA" id="ARBA00022428"/>
    </source>
</evidence>
<dbReference type="InterPro" id="IPR000639">
    <property type="entry name" value="Epox_hydrolase-like"/>
</dbReference>
<dbReference type="Gene3D" id="3.40.50.1820">
    <property type="entry name" value="alpha/beta hydrolase"/>
    <property type="match status" value="1"/>
</dbReference>
<evidence type="ECO:0000259" key="4">
    <source>
        <dbReference type="Pfam" id="PF00561"/>
    </source>
</evidence>
<dbReference type="AlphaFoldDB" id="I4EJL1"/>
<dbReference type="EMBL" id="CAGS01000347">
    <property type="protein sequence ID" value="CCF84873.1"/>
    <property type="molecule type" value="Genomic_DNA"/>
</dbReference>
<keyword evidence="6" id="KW-1185">Reference proteome</keyword>
<keyword evidence="1 3" id="KW-0474">Menaquinone biosynthesis</keyword>
<keyword evidence="2 3" id="KW-0456">Lyase</keyword>
<dbReference type="GO" id="GO:0016787">
    <property type="term" value="F:hydrolase activity"/>
    <property type="evidence" value="ECO:0007669"/>
    <property type="project" value="UniProtKB-KW"/>
</dbReference>
<proteinExistence type="inferred from homology"/>
<keyword evidence="5" id="KW-0378">Hydrolase</keyword>
<dbReference type="HAMAP" id="MF_01660">
    <property type="entry name" value="MenH"/>
    <property type="match status" value="1"/>
</dbReference>
<dbReference type="NCBIfam" id="TIGR03695">
    <property type="entry name" value="menH_SHCHC"/>
    <property type="match status" value="1"/>
</dbReference>
<dbReference type="SUPFAM" id="SSF53474">
    <property type="entry name" value="alpha/beta-Hydrolases"/>
    <property type="match status" value="1"/>
</dbReference>
<dbReference type="PRINTS" id="PR00111">
    <property type="entry name" value="ABHYDROLASE"/>
</dbReference>
<dbReference type="InterPro" id="IPR022485">
    <property type="entry name" value="SHCHC_synthase_MenH"/>
</dbReference>
<dbReference type="EC" id="4.2.99.20" evidence="3"/>
<dbReference type="PANTHER" id="PTHR42916">
    <property type="entry name" value="2-SUCCINYL-5-ENOLPYRUVYL-6-HYDROXY-3-CYCLOHEXENE-1-CARBOXYLATE SYNTHASE"/>
    <property type="match status" value="1"/>
</dbReference>
<gene>
    <name evidence="5" type="primary">ytxM</name>
    <name evidence="3" type="synonym">menH</name>
    <name evidence="5" type="ORF">NITHO_4100002</name>
</gene>
<dbReference type="UniPathway" id="UPA00079"/>
<dbReference type="UniPathway" id="UPA01057">
    <property type="reaction ID" value="UER00900"/>
</dbReference>
<comment type="pathway">
    <text evidence="3">Quinol/quinone metabolism; menaquinone biosynthesis.</text>
</comment>
<evidence type="ECO:0000256" key="3">
    <source>
        <dbReference type="HAMAP-Rule" id="MF_01660"/>
    </source>
</evidence>
<comment type="pathway">
    <text evidence="3">Quinol/quinone metabolism; 1,4-dihydroxy-2-naphthoate biosynthesis; 1,4-dihydroxy-2-naphthoate from chorismate: step 3/7.</text>
</comment>
<evidence type="ECO:0000256" key="2">
    <source>
        <dbReference type="ARBA" id="ARBA00023239"/>
    </source>
</evidence>
<dbReference type="GO" id="GO:0070205">
    <property type="term" value="F:2-succinyl-6-hydroxy-2,4-cyclohexadiene-1-carboxylate synthase activity"/>
    <property type="evidence" value="ECO:0007669"/>
    <property type="project" value="UniProtKB-UniRule"/>
</dbReference>
<comment type="subunit">
    <text evidence="3">Monomer.</text>
</comment>
<sequence>MPAIAVNGIRLNVQRAGEGPPLVLLHGFTGVGATWAPHLDAFAAHFSVIAVDLPGHGASDAPADPARYGMEQCVSDLLALFDRLEIARASLLGYSMGGRVALNLAIAAPERIRALVLESASPGIADPEERLARRRSDAALADMIEREGIEAFVDYWERLSLFASQAALPAAIRDRQRAQRLANTARGLATSLRCIGTGMMEPLHDRLGEIRLPVLLIAGELDEKYCRLGESMAGAIPTARLVVVPDAGHAVHLEQPEAFHRHVLEFLYSTTHDLHE</sequence>
<comment type="caution">
    <text evidence="5">The sequence shown here is derived from an EMBL/GenBank/DDBJ whole genome shotgun (WGS) entry which is preliminary data.</text>
</comment>
<comment type="similarity">
    <text evidence="3">Belongs to the AB hydrolase superfamily. MenH family.</text>
</comment>
<comment type="catalytic activity">
    <reaction evidence="3">
        <text>5-enolpyruvoyl-6-hydroxy-2-succinyl-cyclohex-3-ene-1-carboxylate = (1R,6R)-6-hydroxy-2-succinyl-cyclohexa-2,4-diene-1-carboxylate + pyruvate</text>
        <dbReference type="Rhea" id="RHEA:25597"/>
        <dbReference type="ChEBI" id="CHEBI:15361"/>
        <dbReference type="ChEBI" id="CHEBI:58689"/>
        <dbReference type="ChEBI" id="CHEBI:58818"/>
        <dbReference type="EC" id="4.2.99.20"/>
    </reaction>
</comment>
<comment type="function">
    <text evidence="3">Catalyzes a proton abstraction reaction that results in 2,5-elimination of pyruvate from 2-succinyl-5-enolpyruvyl-6-hydroxy-3-cyclohexene-1-carboxylate (SEPHCHC) and the formation of 2-succinyl-6-hydroxy-2,4-cyclohexadiene-1-carboxylate (SHCHC).</text>
</comment>
<protein>
    <recommendedName>
        <fullName evidence="3">Putative 2-succinyl-6-hydroxy-2,4-cyclohexadiene-1-carboxylate synthase</fullName>
        <shortName evidence="3">SHCHC synthase</shortName>
        <ecNumber evidence="3">4.2.99.20</ecNumber>
    </recommendedName>
</protein>
<feature type="domain" description="AB hydrolase-1" evidence="4">
    <location>
        <begin position="20"/>
        <end position="256"/>
    </location>
</feature>
<dbReference type="GO" id="GO:0009234">
    <property type="term" value="P:menaquinone biosynthetic process"/>
    <property type="evidence" value="ECO:0007669"/>
    <property type="project" value="UniProtKB-UniRule"/>
</dbReference>
<reference evidence="5 6" key="1">
    <citation type="journal article" date="2012" name="ISME J.">
        <title>Nitrification expanded: discovery, physiology and genomics of a nitrite-oxidizing bacterium from the phylum Chloroflexi.</title>
        <authorList>
            <person name="Sorokin D.Y."/>
            <person name="Lucker S."/>
            <person name="Vejmelkova D."/>
            <person name="Kostrikina N.A."/>
            <person name="Kleerebezem R."/>
            <person name="Rijpstra W.I."/>
            <person name="Damste J.S."/>
            <person name="Le Paslier D."/>
            <person name="Muyzer G."/>
            <person name="Wagner M."/>
            <person name="van Loosdrecht M.C."/>
            <person name="Daims H."/>
        </authorList>
    </citation>
    <scope>NUCLEOTIDE SEQUENCE [LARGE SCALE GENOMIC DNA]</scope>
    <source>
        <strain evidence="6">none</strain>
    </source>
</reference>
<dbReference type="InterPro" id="IPR029058">
    <property type="entry name" value="AB_hydrolase_fold"/>
</dbReference>
<dbReference type="InterPro" id="IPR000073">
    <property type="entry name" value="AB_hydrolase_1"/>
</dbReference>
<name>I4EJL1_9BACT</name>
<dbReference type="Pfam" id="PF00561">
    <property type="entry name" value="Abhydrolase_1"/>
    <property type="match status" value="1"/>
</dbReference>
<accession>I4EJL1</accession>
<dbReference type="PANTHER" id="PTHR42916:SF1">
    <property type="entry name" value="PROTEIN PHYLLO, CHLOROPLASTIC"/>
    <property type="match status" value="1"/>
</dbReference>
<dbReference type="RefSeq" id="WP_008479374.1">
    <property type="nucleotide sequence ID" value="NZ_CAGS01000347.1"/>
</dbReference>
<evidence type="ECO:0000313" key="5">
    <source>
        <dbReference type="EMBL" id="CCF84873.1"/>
    </source>
</evidence>